<evidence type="ECO:0000256" key="3">
    <source>
        <dbReference type="ARBA" id="ARBA00022679"/>
    </source>
</evidence>
<organism evidence="8 9">
    <name type="scientific">Thermomonospora cellulosilytica</name>
    <dbReference type="NCBI Taxonomy" id="1411118"/>
    <lineage>
        <taxon>Bacteria</taxon>
        <taxon>Bacillati</taxon>
        <taxon>Actinomycetota</taxon>
        <taxon>Actinomycetes</taxon>
        <taxon>Streptosporangiales</taxon>
        <taxon>Thermomonosporaceae</taxon>
        <taxon>Thermomonospora</taxon>
    </lineage>
</organism>
<dbReference type="GO" id="GO:0006633">
    <property type="term" value="P:fatty acid biosynthetic process"/>
    <property type="evidence" value="ECO:0007669"/>
    <property type="project" value="InterPro"/>
</dbReference>
<dbReference type="GO" id="GO:0004312">
    <property type="term" value="F:fatty acid synthase activity"/>
    <property type="evidence" value="ECO:0007669"/>
    <property type="project" value="TreeGrafter"/>
</dbReference>
<dbReference type="Pfam" id="PF00698">
    <property type="entry name" value="Acyl_transf_1"/>
    <property type="match status" value="1"/>
</dbReference>
<dbReference type="GO" id="GO:0005886">
    <property type="term" value="C:plasma membrane"/>
    <property type="evidence" value="ECO:0007669"/>
    <property type="project" value="TreeGrafter"/>
</dbReference>
<dbReference type="InterPro" id="IPR018201">
    <property type="entry name" value="Ketoacyl_synth_AS"/>
</dbReference>
<dbReference type="GO" id="GO:0000287">
    <property type="term" value="F:magnesium ion binding"/>
    <property type="evidence" value="ECO:0007669"/>
    <property type="project" value="InterPro"/>
</dbReference>
<feature type="compositionally biased region" description="Pro residues" evidence="5">
    <location>
        <begin position="1446"/>
        <end position="1459"/>
    </location>
</feature>
<evidence type="ECO:0000256" key="5">
    <source>
        <dbReference type="SAM" id="MobiDB-lite"/>
    </source>
</evidence>
<dbReference type="InterPro" id="IPR014030">
    <property type="entry name" value="Ketoacyl_synth_N"/>
</dbReference>
<feature type="domain" description="Ketosynthase family 3 (KS3)" evidence="6">
    <location>
        <begin position="1"/>
        <end position="463"/>
    </location>
</feature>
<feature type="region of interest" description="C-terminal hotdog fold" evidence="4">
    <location>
        <begin position="1073"/>
        <end position="1208"/>
    </location>
</feature>
<keyword evidence="1" id="KW-0596">Phosphopantetheine</keyword>
<dbReference type="Pfam" id="PF02801">
    <property type="entry name" value="Ketoacyl-synt_C"/>
    <property type="match status" value="1"/>
</dbReference>
<dbReference type="PROSITE" id="PS52004">
    <property type="entry name" value="KS3_2"/>
    <property type="match status" value="1"/>
</dbReference>
<dbReference type="InterPro" id="IPR050091">
    <property type="entry name" value="PKS_NRPS_Biosynth_Enz"/>
</dbReference>
<dbReference type="InterPro" id="IPR014031">
    <property type="entry name" value="Ketoacyl_synth_C"/>
</dbReference>
<dbReference type="InterPro" id="IPR001227">
    <property type="entry name" value="Ac_transferase_dom_sf"/>
</dbReference>
<dbReference type="SUPFAM" id="SSF53901">
    <property type="entry name" value="Thiolase-like"/>
    <property type="match status" value="1"/>
</dbReference>
<dbReference type="GO" id="GO:0008897">
    <property type="term" value="F:holo-[acyl-carrier-protein] synthase activity"/>
    <property type="evidence" value="ECO:0007669"/>
    <property type="project" value="InterPro"/>
</dbReference>
<dbReference type="InterPro" id="IPR049900">
    <property type="entry name" value="PKS_mFAS_DH"/>
</dbReference>
<sequence>MTPIAIVGIGAVFPKAGTARAFWSNIRAGVDAITDVPPHRWDPEVYYDPGSYAGPPDGDRFYCRRGGFVDDLATFDPARFGITPAAVDAIEPDQLLALRTAAEAIADAGGEERLPDRSRVGVVIGRGGHLTPGLARYDQRVHTSHQLVAVLADLVPDLDAERLERIRRAFCARLGPDRPDVPAGLVPSLAASRIANRFDLRGPAYTVDAACASALVAVEHAVRALRWGQCDAVLAGAVHHAHHATVWGLFSRLRALSPSERIRPFDRSADGTLLSEGTGMVLLKRLADAERDGDRIYAVIRGIACASGGRAADLLSPLPDGQLPAVRRAWRDAGLDPRDRDAVGLIEAHGTAAPDGDGAEVQTLRRAFGTGGPPLALGTVKSMIGHAMAAGGIAGLIKAAFALHEGILPATLHVEDPHPGLAGTRFRLPAESVEWEAAPGVPRRAAVNAFGFGGVNAHVVLEEAPASVRVRRSAHRVTVAGNDGGGVLRLAAESPAALAALLDEPDDVLIAKAGTVTGRGPCRLAVAAPTPKSLATARAVVAHGRPWRGRGDIWFTPEPMLAERGGVAFLFPGFEPVFRPRIDGIAARFGLPGPELTGRDDLAGRAADVLAVGRLLAAALHAMGIEPDAVAGHGIGEWTAMIVTGMYPAEAAERFWAGLEADPPEVPDVVYAALGCGAERAAEAIAGVDGVTVSHDNCPHQSVICGVPRAVREVLHRLGAEGVLGQELPFRSGFHSPAAAAYLDRVSFDGLRRPSVPLWSATTAAPFPQDPGEARALAVRHLLEPVRFGELIERLHTDAGMRAFVQVGPGSLAGFAADRLGSREHLAIAANVPARDGLAQLACVAAALWVDGYGPDRAEPVAAAPVPPPPGVRLDLGTPLVRLAGAVPPLTVTETAGRAEATPPAEQAEDPVMAEYQALIREAAAGATAVLEAFGRRSAPPARPVAEELTRRRVFSLETMPYLIDHCVVAQRAGWADPADRFPVVPLATLLEVMADAARELLPGQVVTGMADVRAPRRVVAAPPTGAAVHARLTAPGRVEVTIDGYAEGTVLLADRYPPPPAPDRTPLTGEGPPPVTAERFYSERWMFHGPRFQGVREIDALAGDGLRGGLVALPTPGALMDSAGQLCGHWIQVYGDRDQVVFPTGIERVTWYGPHPAEGEHLGITVWNRTVSDDTIRCDAELVGSDGAVWARIDGWTARRFHTDELLWRMRFTPELSGVGEPQPGGWCLARRRWGDASSRDLLMRHYLCAAERAEYEALPPHAQGPWLLGRIAAKDAVRHWLWEQGHGPLFPAELTVRADTTGTAGGIEVTGPFTDRLLVSVARSADLAAALVRPAPGPAGIELTPVPADESAVAELELTEEERVLLERLAARPEADRAAEAARLRAAKEAAAKAAGTGPHDVVVGAADGDRLLVVAGSFAAAVRTCVVDGHTVAWTVAGQPPGEGRPPVPDTPDTPS</sequence>
<dbReference type="InterPro" id="IPR016035">
    <property type="entry name" value="Acyl_Trfase/lysoPLipase"/>
</dbReference>
<dbReference type="SMART" id="SM00827">
    <property type="entry name" value="PKS_AT"/>
    <property type="match status" value="1"/>
</dbReference>
<evidence type="ECO:0000256" key="1">
    <source>
        <dbReference type="ARBA" id="ARBA00022450"/>
    </source>
</evidence>
<name>A0A7W3MZ02_9ACTN</name>
<dbReference type="Gene3D" id="3.40.366.10">
    <property type="entry name" value="Malonyl-Coenzyme A Acyl Carrier Protein, domain 2"/>
    <property type="match status" value="1"/>
</dbReference>
<evidence type="ECO:0000256" key="2">
    <source>
        <dbReference type="ARBA" id="ARBA00022553"/>
    </source>
</evidence>
<dbReference type="InterPro" id="IPR014043">
    <property type="entry name" value="Acyl_transferase_dom"/>
</dbReference>
<dbReference type="SUPFAM" id="SSF56214">
    <property type="entry name" value="4'-phosphopantetheinyl transferase"/>
    <property type="match status" value="1"/>
</dbReference>
<evidence type="ECO:0000313" key="8">
    <source>
        <dbReference type="EMBL" id="MBA9004494.1"/>
    </source>
</evidence>
<dbReference type="Pfam" id="PF14765">
    <property type="entry name" value="PS-DH"/>
    <property type="match status" value="1"/>
</dbReference>
<comment type="caution">
    <text evidence="8">The sequence shown here is derived from an EMBL/GenBank/DDBJ whole genome shotgun (WGS) entry which is preliminary data.</text>
</comment>
<dbReference type="PANTHER" id="PTHR43775">
    <property type="entry name" value="FATTY ACID SYNTHASE"/>
    <property type="match status" value="1"/>
</dbReference>
<dbReference type="Gene3D" id="3.40.47.10">
    <property type="match status" value="1"/>
</dbReference>
<gene>
    <name evidence="8" type="ORF">HNR21_003376</name>
</gene>
<feature type="domain" description="PKS/mFAS DH" evidence="7">
    <location>
        <begin position="931"/>
        <end position="1208"/>
    </location>
</feature>
<keyword evidence="9" id="KW-1185">Reference proteome</keyword>
<feature type="region of interest" description="N-terminal hotdog fold" evidence="4">
    <location>
        <begin position="931"/>
        <end position="1063"/>
    </location>
</feature>
<dbReference type="InterPro" id="IPR049551">
    <property type="entry name" value="PKS_DH_C"/>
</dbReference>
<dbReference type="InterPro" id="IPR020841">
    <property type="entry name" value="PKS_Beta-ketoAc_synthase_dom"/>
</dbReference>
<dbReference type="SUPFAM" id="SSF52151">
    <property type="entry name" value="FabD/lysophospholipase-like"/>
    <property type="match status" value="1"/>
</dbReference>
<dbReference type="PANTHER" id="PTHR43775:SF37">
    <property type="entry name" value="SI:DKEY-61P9.11"/>
    <property type="match status" value="1"/>
</dbReference>
<evidence type="ECO:0000259" key="6">
    <source>
        <dbReference type="PROSITE" id="PS52004"/>
    </source>
</evidence>
<dbReference type="InterPro" id="IPR037143">
    <property type="entry name" value="4-PPantetheinyl_Trfase_dom_sf"/>
</dbReference>
<dbReference type="RefSeq" id="WP_182705940.1">
    <property type="nucleotide sequence ID" value="NZ_JACJII010000001.1"/>
</dbReference>
<keyword evidence="2" id="KW-0597">Phosphoprotein</keyword>
<dbReference type="SMART" id="SM00825">
    <property type="entry name" value="PKS_KS"/>
    <property type="match status" value="1"/>
</dbReference>
<dbReference type="CDD" id="cd00833">
    <property type="entry name" value="PKS"/>
    <property type="match status" value="1"/>
</dbReference>
<proteinExistence type="predicted"/>
<feature type="active site" description="Proton donor; for dehydratase activity" evidence="4">
    <location>
        <position position="1122"/>
    </location>
</feature>
<dbReference type="EMBL" id="JACJII010000001">
    <property type="protein sequence ID" value="MBA9004494.1"/>
    <property type="molecule type" value="Genomic_DNA"/>
</dbReference>
<feature type="active site" description="Proton acceptor; for dehydratase activity" evidence="4">
    <location>
        <position position="966"/>
    </location>
</feature>
<dbReference type="Pfam" id="PF16197">
    <property type="entry name" value="KAsynt_C_assoc"/>
    <property type="match status" value="1"/>
</dbReference>
<evidence type="ECO:0000259" key="7">
    <source>
        <dbReference type="PROSITE" id="PS52019"/>
    </source>
</evidence>
<dbReference type="InterPro" id="IPR016039">
    <property type="entry name" value="Thiolase-like"/>
</dbReference>
<dbReference type="InterPro" id="IPR016036">
    <property type="entry name" value="Malonyl_transacylase_ACP-bd"/>
</dbReference>
<dbReference type="GO" id="GO:0071770">
    <property type="term" value="P:DIM/DIP cell wall layer assembly"/>
    <property type="evidence" value="ECO:0007669"/>
    <property type="project" value="TreeGrafter"/>
</dbReference>
<dbReference type="InterPro" id="IPR032821">
    <property type="entry name" value="PKS_assoc"/>
</dbReference>
<dbReference type="Pfam" id="PF00109">
    <property type="entry name" value="ketoacyl-synt"/>
    <property type="match status" value="1"/>
</dbReference>
<dbReference type="GO" id="GO:0004315">
    <property type="term" value="F:3-oxoacyl-[acyl-carrier-protein] synthase activity"/>
    <property type="evidence" value="ECO:0007669"/>
    <property type="project" value="InterPro"/>
</dbReference>
<dbReference type="Gene3D" id="3.30.70.250">
    <property type="entry name" value="Malonyl-CoA ACP transacylase, ACP-binding"/>
    <property type="match status" value="1"/>
</dbReference>
<accession>A0A7W3MZ02</accession>
<evidence type="ECO:0000313" key="9">
    <source>
        <dbReference type="Proteomes" id="UP000539313"/>
    </source>
</evidence>
<dbReference type="Gene3D" id="3.90.470.20">
    <property type="entry name" value="4'-phosphopantetheinyl transferase domain"/>
    <property type="match status" value="1"/>
</dbReference>
<dbReference type="InterPro" id="IPR042104">
    <property type="entry name" value="PKS_dehydratase_sf"/>
</dbReference>
<dbReference type="PROSITE" id="PS52019">
    <property type="entry name" value="PKS_MFAS_DH"/>
    <property type="match status" value="1"/>
</dbReference>
<keyword evidence="3 8" id="KW-0808">Transferase</keyword>
<dbReference type="Gene3D" id="3.10.129.110">
    <property type="entry name" value="Polyketide synthase dehydratase"/>
    <property type="match status" value="1"/>
</dbReference>
<evidence type="ECO:0000256" key="4">
    <source>
        <dbReference type="PROSITE-ProRule" id="PRU01363"/>
    </source>
</evidence>
<dbReference type="GO" id="GO:0005737">
    <property type="term" value="C:cytoplasm"/>
    <property type="evidence" value="ECO:0007669"/>
    <property type="project" value="TreeGrafter"/>
</dbReference>
<dbReference type="PROSITE" id="PS00606">
    <property type="entry name" value="KS3_1"/>
    <property type="match status" value="1"/>
</dbReference>
<dbReference type="Proteomes" id="UP000539313">
    <property type="component" value="Unassembled WGS sequence"/>
</dbReference>
<protein>
    <submittedName>
        <fullName evidence="8">Acyl transferase domain-containing protein</fullName>
    </submittedName>
</protein>
<reference evidence="8 9" key="1">
    <citation type="submission" date="2020-08" db="EMBL/GenBank/DDBJ databases">
        <title>Sequencing the genomes of 1000 actinobacteria strains.</title>
        <authorList>
            <person name="Klenk H.-P."/>
        </authorList>
    </citation>
    <scope>NUCLEOTIDE SEQUENCE [LARGE SCALE GENOMIC DNA]</scope>
    <source>
        <strain evidence="8 9">DSM 45823</strain>
    </source>
</reference>
<feature type="region of interest" description="Disordered" evidence="5">
    <location>
        <begin position="1440"/>
        <end position="1459"/>
    </location>
</feature>
<dbReference type="SUPFAM" id="SSF55048">
    <property type="entry name" value="Probable ACP-binding domain of malonyl-CoA ACP transacylase"/>
    <property type="match status" value="1"/>
</dbReference>